<evidence type="ECO:0000313" key="1">
    <source>
        <dbReference type="EMBL" id="ALF00383.1"/>
    </source>
</evidence>
<dbReference type="Proteomes" id="UP000201697">
    <property type="component" value="Segment"/>
</dbReference>
<keyword evidence="2" id="KW-1185">Reference proteome</keyword>
<sequence length="137" mass="15223">MEHLLIAPFKRPPMTANDQRRAHWAVVRKAKQEVGDTVYWLARRAGVKDLGPSVVSFLWYTPTRRATDSDSLGPFVKGALDGLVRAGVWPDDNSKYVKQTRMAVTDSDTKNPRIEIRIWEVGETGIELAGAGGVPVH</sequence>
<protein>
    <submittedName>
        <fullName evidence="1">RusA-like resolvase</fullName>
    </submittedName>
</protein>
<gene>
    <name evidence="1" type="ORF">SEA_ARCHIE_77</name>
</gene>
<accession>A0A0M5M6H1</accession>
<name>A0A0M5M6H1_9CAUD</name>
<evidence type="ECO:0000313" key="2">
    <source>
        <dbReference type="Proteomes" id="UP000201697"/>
    </source>
</evidence>
<dbReference type="Gene3D" id="3.30.1330.70">
    <property type="entry name" value="Holliday junction resolvase RusA"/>
    <property type="match status" value="1"/>
</dbReference>
<dbReference type="SUPFAM" id="SSF103084">
    <property type="entry name" value="Holliday junction resolvase RusA"/>
    <property type="match status" value="1"/>
</dbReference>
<dbReference type="OrthoDB" id="12909at10239"/>
<dbReference type="EMBL" id="KT591489">
    <property type="protein sequence ID" value="ALF00383.1"/>
    <property type="molecule type" value="Genomic_DNA"/>
</dbReference>
<dbReference type="InterPro" id="IPR036614">
    <property type="entry name" value="RusA-like_sf"/>
</dbReference>
<dbReference type="RefSeq" id="YP_009205544.1">
    <property type="nucleotide sequence ID" value="NC_028878.1"/>
</dbReference>
<dbReference type="GO" id="GO:0006310">
    <property type="term" value="P:DNA recombination"/>
    <property type="evidence" value="ECO:0007669"/>
    <property type="project" value="InterPro"/>
</dbReference>
<dbReference type="KEGG" id="vg:26632184"/>
<proteinExistence type="predicted"/>
<organism evidence="1 2">
    <name type="scientific">Mycobacterium phage Archie</name>
    <dbReference type="NCBI Taxonomy" id="1718599"/>
    <lineage>
        <taxon>Viruses</taxon>
        <taxon>Duplodnaviria</taxon>
        <taxon>Heunggongvirae</taxon>
        <taxon>Uroviricota</taxon>
        <taxon>Caudoviricetes</taxon>
        <taxon>Vilmaviridae</taxon>
        <taxon>Lclasvirinae</taxon>
        <taxon>Faithunavirus</taxon>
        <taxon>Faithunavirus archie</taxon>
    </lineage>
</organism>
<reference evidence="1 2" key="1">
    <citation type="submission" date="2015-08" db="EMBL/GenBank/DDBJ databases">
        <authorList>
            <person name="Clarke R.M."/>
            <person name="Taylor B.J."/>
            <person name="Thorniley A.J."/>
            <person name="Dasenko M.A."/>
            <person name="Denver D.R."/>
            <person name="Garcia-Ruiz H."/>
            <person name="Hoyer J.S."/>
            <person name="Jogdeo S."/>
            <person name="Sullivan C.M."/>
            <person name="Peterson M.R."/>
            <person name="Rowley E.R."/>
            <person name="Schnitzler C.E."/>
            <person name="Vining K.J."/>
            <person name="Almabruk K.H."/>
            <person name="Banawas S."/>
            <person name="Beatty C."/>
            <person name="Bullock C.J."/>
            <person name="Cappellazzi J.E."/>
            <person name="Chagani S.E."/>
            <person name="Chatterjee P."/>
            <person name="Cram E.D."/>
            <person name="Elorriaga M.E."/>
            <person name="Esser M."/>
            <person name="Fellows E.J."/>
            <person name="Garcia G.R."/>
            <person name="Gullaba J.M."/>
            <person name="Kinsley M.A."/>
            <person name="Luo F."/>
            <person name="McGinnis M."/>
            <person name="Paquette C.E."/>
            <person name="Reddekopp R.L."/>
            <person name="Rosen K.L."/>
            <person name="Sahlfeld L.M."/>
            <person name="Vondras A.M."/>
            <person name="Wang J.X."/>
            <person name="Weiss E.S."/>
            <person name="Wernick R."/>
            <person name="Abuelizz H.A."/>
            <person name="Amaro Y."/>
            <person name="Archer C.L."/>
            <person name="Basu A."/>
            <person name="Bellinger M.R."/>
            <person name="Johnson S.F."/>
            <person name="Kitchen S.A."/>
            <person name="Li M."/>
            <person name="Morey-Castro K.E."/>
            <person name="Lavalleur H.J."/>
            <person name="Rangel L.J."/>
            <person name="Ree J.F."/>
            <person name="Shay S.D."/>
            <person name="Sheng Y."/>
            <person name="Smyth J.C."/>
            <person name="Stamm E.A."/>
            <person name="Taylor C.R."/>
            <person name="Vining O.B."/>
            <person name="Wanzeck K.M."/>
            <person name="Watson G."/>
            <person name="Bruck A.J."/>
            <person name="Anders K.R."/>
            <person name="Bradley K.W."/>
            <person name="Asai D.J."/>
            <person name="Bowman C.A."/>
            <person name="Russell D.A."/>
            <person name="Pope W.H."/>
            <person name="Jacobs-Sera D."/>
            <person name="Hendrix R.W."/>
            <person name="Hatfull G.F."/>
        </authorList>
    </citation>
    <scope>NUCLEOTIDE SEQUENCE [LARGE SCALE GENOMIC DNA]</scope>
</reference>
<dbReference type="GO" id="GO:0006281">
    <property type="term" value="P:DNA repair"/>
    <property type="evidence" value="ECO:0007669"/>
    <property type="project" value="InterPro"/>
</dbReference>
<dbReference type="GO" id="GO:0000287">
    <property type="term" value="F:magnesium ion binding"/>
    <property type="evidence" value="ECO:0007669"/>
    <property type="project" value="InterPro"/>
</dbReference>
<dbReference type="GeneID" id="26632184"/>